<dbReference type="SFLD" id="SFLDS00001">
    <property type="entry name" value="Enolase"/>
    <property type="match status" value="1"/>
</dbReference>
<dbReference type="InterPro" id="IPR029065">
    <property type="entry name" value="Enolase_C-like"/>
</dbReference>
<dbReference type="CDD" id="cd03320">
    <property type="entry name" value="OSBS"/>
    <property type="match status" value="1"/>
</dbReference>
<dbReference type="SUPFAM" id="SSF51604">
    <property type="entry name" value="Enolase C-terminal domain-like"/>
    <property type="match status" value="1"/>
</dbReference>
<dbReference type="InterPro" id="IPR036849">
    <property type="entry name" value="Enolase-like_C_sf"/>
</dbReference>
<dbReference type="Pfam" id="PF13378">
    <property type="entry name" value="MR_MLE_C"/>
    <property type="match status" value="1"/>
</dbReference>
<dbReference type="EMBL" id="JADKMY010000001">
    <property type="protein sequence ID" value="MBF4552819.1"/>
    <property type="molecule type" value="Genomic_DNA"/>
</dbReference>
<organism evidence="4 5">
    <name type="scientific">Corynebacterium suicordis DSM 45110</name>
    <dbReference type="NCBI Taxonomy" id="1121369"/>
    <lineage>
        <taxon>Bacteria</taxon>
        <taxon>Bacillati</taxon>
        <taxon>Actinomycetota</taxon>
        <taxon>Actinomycetes</taxon>
        <taxon>Mycobacteriales</taxon>
        <taxon>Corynebacteriaceae</taxon>
        <taxon>Corynebacterium</taxon>
    </lineage>
</organism>
<protein>
    <submittedName>
        <fullName evidence="4">O-succinylbenzoate synthase</fullName>
        <ecNumber evidence="4">4.2.1.113</ecNumber>
    </submittedName>
</protein>
<dbReference type="Pfam" id="PF18374">
    <property type="entry name" value="Enolase_like_N"/>
    <property type="match status" value="1"/>
</dbReference>
<dbReference type="NCBIfam" id="NF002782">
    <property type="entry name" value="PRK02901.1"/>
    <property type="match status" value="1"/>
</dbReference>
<evidence type="ECO:0000313" key="5">
    <source>
        <dbReference type="Proteomes" id="UP000635902"/>
    </source>
</evidence>
<name>A0ABR9ZIP6_9CORY</name>
<dbReference type="GO" id="GO:0043748">
    <property type="term" value="F:O-succinylbenzoate synthase activity"/>
    <property type="evidence" value="ECO:0007669"/>
    <property type="project" value="UniProtKB-EC"/>
</dbReference>
<evidence type="ECO:0000256" key="1">
    <source>
        <dbReference type="ARBA" id="ARBA00022428"/>
    </source>
</evidence>
<accession>A0ABR9ZIP6</accession>
<dbReference type="PANTHER" id="PTHR48073">
    <property type="entry name" value="O-SUCCINYLBENZOATE SYNTHASE-RELATED"/>
    <property type="match status" value="1"/>
</dbReference>
<dbReference type="PANTHER" id="PTHR48073:SF2">
    <property type="entry name" value="O-SUCCINYLBENZOATE SYNTHASE"/>
    <property type="match status" value="1"/>
</dbReference>
<dbReference type="SMART" id="SM00922">
    <property type="entry name" value="MR_MLE"/>
    <property type="match status" value="1"/>
</dbReference>
<proteinExistence type="predicted"/>
<dbReference type="Proteomes" id="UP000635902">
    <property type="component" value="Unassembled WGS sequence"/>
</dbReference>
<dbReference type="EC" id="4.2.1.113" evidence="4"/>
<evidence type="ECO:0000313" key="4">
    <source>
        <dbReference type="EMBL" id="MBF4552819.1"/>
    </source>
</evidence>
<evidence type="ECO:0000259" key="3">
    <source>
        <dbReference type="SMART" id="SM00922"/>
    </source>
</evidence>
<dbReference type="SFLD" id="SFLDG00180">
    <property type="entry name" value="muconate_cycloisomerase"/>
    <property type="match status" value="1"/>
</dbReference>
<keyword evidence="1" id="KW-0474">Menaquinone biosynthesis</keyword>
<comment type="caution">
    <text evidence="4">The sequence shown here is derived from an EMBL/GenBank/DDBJ whole genome shotgun (WGS) entry which is preliminary data.</text>
</comment>
<sequence>MCGSLVGMIPLADLIDRARPVGLPLQVPFRGVQVREALLFDATSRWSEWSPFLEYEPAEAARWLRHAVDFGFGDVQARPVRDSVEVNATIPAVDVRQDGPGMIDALMRRYPGCTTVKIKVAQKGQELADDVARVRAVRDWFARVGHGGNGGEHATIRVDANGGWSVEEAITAITALAADGPLDYVEQPCASIAELAEVRHTVQSRGLFVRIAADEAIRKSADPHAAVREVAEAGACDVAVLKVPPLQGVDNVLSIAKDVAQLGVAITISSALDTGVGMGAGIYAAACLPEHVDDDGMIATPQAAGLATGGLFAVDVASRRIVDGCMKVEDVVPDPEVLEKYALTGERKQWWIQRLRDSYALL</sequence>
<evidence type="ECO:0000256" key="2">
    <source>
        <dbReference type="ARBA" id="ARBA00022723"/>
    </source>
</evidence>
<feature type="domain" description="Mandelate racemase/muconate lactonizing enzyme C-terminal" evidence="3">
    <location>
        <begin position="100"/>
        <end position="205"/>
    </location>
</feature>
<reference evidence="4 5" key="1">
    <citation type="submission" date="2020-10" db="EMBL/GenBank/DDBJ databases">
        <title>Novel species in genus Corynebacterium.</title>
        <authorList>
            <person name="Zhang G."/>
        </authorList>
    </citation>
    <scope>NUCLEOTIDE SEQUENCE [LARGE SCALE GENOMIC DNA]</scope>
    <source>
        <strain evidence="4 5">DSM 45110</strain>
    </source>
</reference>
<dbReference type="Gene3D" id="3.20.20.120">
    <property type="entry name" value="Enolase-like C-terminal domain"/>
    <property type="match status" value="1"/>
</dbReference>
<keyword evidence="2" id="KW-0479">Metal-binding</keyword>
<dbReference type="SFLD" id="SFLDF00009">
    <property type="entry name" value="o-succinylbenzoate_synthase"/>
    <property type="match status" value="1"/>
</dbReference>
<gene>
    <name evidence="4" type="ORF">IRY30_01810</name>
</gene>
<dbReference type="InterPro" id="IPR013342">
    <property type="entry name" value="Mandelate_racemase_C"/>
</dbReference>
<keyword evidence="5" id="KW-1185">Reference proteome</keyword>
<keyword evidence="4" id="KW-0456">Lyase</keyword>